<accession>A0A975QJH1</accession>
<reference evidence="2" key="1">
    <citation type="submission" date="2021-05" db="EMBL/GenBank/DDBJ databases">
        <authorList>
            <person name="Kaiqin L."/>
            <person name="Jian G."/>
        </authorList>
    </citation>
    <scope>NUCLEOTIDE SEQUENCE</scope>
    <source>
        <strain evidence="2">HDS5</strain>
    </source>
</reference>
<dbReference type="KEGG" id="nec:KGD82_00520"/>
<evidence type="ECO:0000313" key="2">
    <source>
        <dbReference type="EMBL" id="QVJ01656.1"/>
    </source>
</evidence>
<organism evidence="2 3">
    <name type="scientific">Nocardiopsis eucommiae</name>
    <dbReference type="NCBI Taxonomy" id="2831970"/>
    <lineage>
        <taxon>Bacteria</taxon>
        <taxon>Bacillati</taxon>
        <taxon>Actinomycetota</taxon>
        <taxon>Actinomycetes</taxon>
        <taxon>Streptosporangiales</taxon>
        <taxon>Nocardiopsidaceae</taxon>
        <taxon>Nocardiopsis</taxon>
    </lineage>
</organism>
<gene>
    <name evidence="2" type="ORF">KGD82_00520</name>
</gene>
<dbReference type="EMBL" id="CP074402">
    <property type="protein sequence ID" value="QVJ01656.1"/>
    <property type="molecule type" value="Genomic_DNA"/>
</dbReference>
<dbReference type="AlphaFoldDB" id="A0A975QJH1"/>
<feature type="transmembrane region" description="Helical" evidence="1">
    <location>
        <begin position="142"/>
        <end position="162"/>
    </location>
</feature>
<dbReference type="Proteomes" id="UP000682416">
    <property type="component" value="Chromosome"/>
</dbReference>
<proteinExistence type="predicted"/>
<keyword evidence="1" id="KW-0472">Membrane</keyword>
<protein>
    <submittedName>
        <fullName evidence="2">Uncharacterized protein</fullName>
    </submittedName>
</protein>
<feature type="transmembrane region" description="Helical" evidence="1">
    <location>
        <begin position="168"/>
        <end position="186"/>
    </location>
</feature>
<keyword evidence="1" id="KW-0812">Transmembrane</keyword>
<feature type="transmembrane region" description="Helical" evidence="1">
    <location>
        <begin position="30"/>
        <end position="53"/>
    </location>
</feature>
<keyword evidence="3" id="KW-1185">Reference proteome</keyword>
<sequence length="209" mass="21843">MNARPPALPRPTAAQVLGARVRIHAAHHPAAFAGGGGLVAGAFVALLALLSAAPGLTDPTGAPGWLLAGVAGAMLVGALVVALLLGLYARSLPKVAETDPVRYATARIQAASGELGPDPETNRLAHRMSTHTGYGSDPRHHLAPMLVILAFVTVRPLAEIIGPDFAPSMLFQLTPAVLLVLLVVPAHRRAMARYSRITAFRDRYESAHS</sequence>
<feature type="transmembrane region" description="Helical" evidence="1">
    <location>
        <begin position="65"/>
        <end position="88"/>
    </location>
</feature>
<evidence type="ECO:0000256" key="1">
    <source>
        <dbReference type="SAM" id="Phobius"/>
    </source>
</evidence>
<keyword evidence="1" id="KW-1133">Transmembrane helix</keyword>
<evidence type="ECO:0000313" key="3">
    <source>
        <dbReference type="Proteomes" id="UP000682416"/>
    </source>
</evidence>
<name>A0A975QJH1_9ACTN</name>
<dbReference type="RefSeq" id="WP_431872776.1">
    <property type="nucleotide sequence ID" value="NZ_CBDRIY010000043.1"/>
</dbReference>